<dbReference type="OrthoDB" id="1145062at2"/>
<dbReference type="Gene3D" id="3.30.910.20">
    <property type="entry name" value="Skp domain"/>
    <property type="match status" value="1"/>
</dbReference>
<keyword evidence="5" id="KW-1185">Reference proteome</keyword>
<dbReference type="RefSeq" id="WP_090680408.1">
    <property type="nucleotide sequence ID" value="NZ_FORU01000014.1"/>
</dbReference>
<comment type="similarity">
    <text evidence="1">Belongs to the Skp family.</text>
</comment>
<organism evidence="4 5">
    <name type="scientific">Myroides guanonis</name>
    <dbReference type="NCBI Taxonomy" id="1150112"/>
    <lineage>
        <taxon>Bacteria</taxon>
        <taxon>Pseudomonadati</taxon>
        <taxon>Bacteroidota</taxon>
        <taxon>Flavobacteriia</taxon>
        <taxon>Flavobacteriales</taxon>
        <taxon>Flavobacteriaceae</taxon>
        <taxon>Myroides</taxon>
    </lineage>
</organism>
<name>A0A1I3TQ85_9FLAO</name>
<proteinExistence type="inferred from homology"/>
<dbReference type="EMBL" id="FORU01000014">
    <property type="protein sequence ID" value="SFJ73394.1"/>
    <property type="molecule type" value="Genomic_DNA"/>
</dbReference>
<dbReference type="AlphaFoldDB" id="A0A1I3TQ85"/>
<accession>A0A1I3TQ85</accession>
<keyword evidence="2 3" id="KW-0732">Signal</keyword>
<dbReference type="GO" id="GO:0051082">
    <property type="term" value="F:unfolded protein binding"/>
    <property type="evidence" value="ECO:0007669"/>
    <property type="project" value="InterPro"/>
</dbReference>
<gene>
    <name evidence="4" type="ORF">SAMN04487893_11486</name>
</gene>
<evidence type="ECO:0000313" key="4">
    <source>
        <dbReference type="EMBL" id="SFJ73394.1"/>
    </source>
</evidence>
<dbReference type="SMART" id="SM00935">
    <property type="entry name" value="OmpH"/>
    <property type="match status" value="1"/>
</dbReference>
<reference evidence="5" key="1">
    <citation type="submission" date="2016-10" db="EMBL/GenBank/DDBJ databases">
        <authorList>
            <person name="Varghese N."/>
            <person name="Submissions S."/>
        </authorList>
    </citation>
    <scope>NUCLEOTIDE SEQUENCE [LARGE SCALE GENOMIC DNA]</scope>
    <source>
        <strain evidence="5">DSM 26542</strain>
    </source>
</reference>
<dbReference type="PROSITE" id="PS51257">
    <property type="entry name" value="PROKAR_LIPOPROTEIN"/>
    <property type="match status" value="1"/>
</dbReference>
<dbReference type="InterPro" id="IPR005632">
    <property type="entry name" value="Chaperone_Skp"/>
</dbReference>
<protein>
    <submittedName>
        <fullName evidence="4">Periplasmic chaperone for outer membrane proteins Skp</fullName>
    </submittedName>
</protein>
<dbReference type="Proteomes" id="UP000243887">
    <property type="component" value="Unassembled WGS sequence"/>
</dbReference>
<dbReference type="SUPFAM" id="SSF111384">
    <property type="entry name" value="OmpH-like"/>
    <property type="match status" value="1"/>
</dbReference>
<evidence type="ECO:0000313" key="5">
    <source>
        <dbReference type="Proteomes" id="UP000243887"/>
    </source>
</evidence>
<dbReference type="InterPro" id="IPR024930">
    <property type="entry name" value="Skp_dom_sf"/>
</dbReference>
<evidence type="ECO:0000256" key="2">
    <source>
        <dbReference type="ARBA" id="ARBA00022729"/>
    </source>
</evidence>
<dbReference type="STRING" id="1150112.SAMN04487893_11486"/>
<sequence>MKKGLLVLGCAALLASCNNGSTTVGQKSAYVDTQKLMQEYEATKDVESKYKIKSDELGKELEADIASFQKEASSFQANAQAKGMAWAQQKGAELQKREQELSMKQQSIMQTLQMESGKEMDSIVKTVKATITDYGKKNGYDYIYGTEDASTVLYAKEEYNITDLIVKELNSKYKGTTAIKAADSKVENAE</sequence>
<dbReference type="Pfam" id="PF03938">
    <property type="entry name" value="OmpH"/>
    <property type="match status" value="1"/>
</dbReference>
<dbReference type="PANTHER" id="PTHR35089:SF1">
    <property type="entry name" value="CHAPERONE PROTEIN SKP"/>
    <property type="match status" value="1"/>
</dbReference>
<dbReference type="PANTHER" id="PTHR35089">
    <property type="entry name" value="CHAPERONE PROTEIN SKP"/>
    <property type="match status" value="1"/>
</dbReference>
<evidence type="ECO:0000256" key="1">
    <source>
        <dbReference type="ARBA" id="ARBA00009091"/>
    </source>
</evidence>
<dbReference type="GO" id="GO:0005829">
    <property type="term" value="C:cytosol"/>
    <property type="evidence" value="ECO:0007669"/>
    <property type="project" value="TreeGrafter"/>
</dbReference>
<evidence type="ECO:0000256" key="3">
    <source>
        <dbReference type="SAM" id="SignalP"/>
    </source>
</evidence>
<feature type="signal peptide" evidence="3">
    <location>
        <begin position="1"/>
        <end position="20"/>
    </location>
</feature>
<feature type="chain" id="PRO_5017291370" evidence="3">
    <location>
        <begin position="21"/>
        <end position="190"/>
    </location>
</feature>
<dbReference type="GO" id="GO:0050821">
    <property type="term" value="P:protein stabilization"/>
    <property type="evidence" value="ECO:0007669"/>
    <property type="project" value="TreeGrafter"/>
</dbReference>